<feature type="domain" description="Papillomavirus E2 N-terminal" evidence="14">
    <location>
        <begin position="1"/>
        <end position="196"/>
    </location>
</feature>
<dbReference type="HAMAP" id="MF_04001">
    <property type="entry name" value="PPV_E2"/>
    <property type="match status" value="1"/>
</dbReference>
<evidence type="ECO:0000256" key="2">
    <source>
        <dbReference type="ARBA" id="ARBA00007794"/>
    </source>
</evidence>
<keyword evidence="8 12" id="KW-0805">Transcription regulation</keyword>
<evidence type="ECO:0000256" key="7">
    <source>
        <dbReference type="ARBA" id="ARBA00022705"/>
    </source>
</evidence>
<feature type="region of interest" description="DNA-binding domain" evidence="12">
    <location>
        <begin position="292"/>
        <end position="375"/>
    </location>
</feature>
<dbReference type="EMBL" id="KU298940">
    <property type="protein sequence ID" value="ALT55053.1"/>
    <property type="molecule type" value="Genomic_DNA"/>
</dbReference>
<proteinExistence type="inferred from homology"/>
<dbReference type="GO" id="GO:0042025">
    <property type="term" value="C:host cell nucleus"/>
    <property type="evidence" value="ECO:0007669"/>
    <property type="project" value="UniProtKB-SubCell"/>
</dbReference>
<reference evidence="18 19" key="1">
    <citation type="journal article" date="2016" name="Virology">
        <title>Identification of novel human papillomavirus lineages and sublineages in HIV/HPV-coinfected pregnant women by next-generation sequencing.</title>
        <authorList>
            <person name="Siqueira J.D."/>
            <person name="Alves B.M."/>
            <person name="Prellwitz I.M."/>
            <person name="Furtado C."/>
            <person name="Meyrelles A.R."/>
            <person name="Machado E.S."/>
            <person name="Seuanez H.N."/>
            <person name="Soares M.A."/>
            <person name="Soares E.A."/>
        </authorList>
    </citation>
    <scope>NUCLEOTIDE SEQUENCE [LARGE SCALE GENOMIC DNA]</scope>
    <source>
        <strain evidence="16">65A.87</strain>
        <strain evidence="17">65C.87</strain>
    </source>
</reference>
<evidence type="ECO:0000256" key="8">
    <source>
        <dbReference type="ARBA" id="ARBA00023015"/>
    </source>
</evidence>
<dbReference type="Gene3D" id="3.30.70.330">
    <property type="match status" value="1"/>
</dbReference>
<evidence type="ECO:0000256" key="5">
    <source>
        <dbReference type="ARBA" id="ARBA00022553"/>
    </source>
</evidence>
<comment type="subunit">
    <text evidence="12">Binds DNA as homodimer. Interacts with protein E1; this interaction greatly increases E1 DNA-binding activity. Interacts with protein L1; this interaction enhances E2-dependent replication and transcription activation. Interacts with protein L2; this interaction inhibits E2 transcriptional activity but not DNA replication function E2. Interacts with protein E7; this interaction inhibits E7 oncogenic activity. Interacts with host TAF1; this interaction modulates E2-dependent transcriptional regulation. Interacts with host BRD4; this interaction mediates E2 transcriptional activation function. Additionally, the interaction with host BRD4 on mitotic chromosomes mediates tethering of the viral genome. Interacts with host TOPBP1; this interaction is required for optimal viral DNA replication.</text>
</comment>
<keyword evidence="10 12" id="KW-0010">Activator</keyword>
<comment type="similarity">
    <text evidence="2">Belongs to the papillomaviridae E8^E2C protein family.</text>
</comment>
<dbReference type="InterPro" id="IPR033668">
    <property type="entry name" value="Reg_prot_E2"/>
</dbReference>
<dbReference type="InterPro" id="IPR036050">
    <property type="entry name" value="Regulatory_protein_E2_N"/>
</dbReference>
<keyword evidence="4 12" id="KW-0244">Early protein</keyword>
<dbReference type="InterPro" id="IPR000427">
    <property type="entry name" value="Papillomavirus_E2_C"/>
</dbReference>
<evidence type="ECO:0000313" key="17">
    <source>
        <dbReference type="EMBL" id="ALT55061.1"/>
    </source>
</evidence>
<evidence type="ECO:0000259" key="15">
    <source>
        <dbReference type="Pfam" id="PF00511"/>
    </source>
</evidence>
<feature type="cross-link" description="Glycyl lysine isopeptide (Lys-Gly) (interchain with G-Cter in SUMO)" evidence="12">
    <location>
        <position position="299"/>
    </location>
</feature>
<dbReference type="InterPro" id="IPR012677">
    <property type="entry name" value="Nucleotide-bd_a/b_plait_sf"/>
</dbReference>
<dbReference type="InterPro" id="IPR035975">
    <property type="entry name" value="E2/EBNA1_C_sf"/>
</dbReference>
<dbReference type="GO" id="GO:0006260">
    <property type="term" value="P:DNA replication"/>
    <property type="evidence" value="ECO:0007669"/>
    <property type="project" value="UniProtKB-KW"/>
</dbReference>
<feature type="region of interest" description="Disordered" evidence="13">
    <location>
        <begin position="226"/>
        <end position="266"/>
    </location>
</feature>
<evidence type="ECO:0000259" key="14">
    <source>
        <dbReference type="Pfam" id="PF00508"/>
    </source>
</evidence>
<evidence type="ECO:0000256" key="4">
    <source>
        <dbReference type="ARBA" id="ARBA00022518"/>
    </source>
</evidence>
<keyword evidence="3 12" id="KW-0678">Repressor</keyword>
<feature type="compositionally biased region" description="Low complexity" evidence="13">
    <location>
        <begin position="226"/>
        <end position="237"/>
    </location>
</feature>
<keyword evidence="7 12" id="KW-0235">DNA replication</keyword>
<dbReference type="GO" id="GO:0006351">
    <property type="term" value="P:DNA-templated transcription"/>
    <property type="evidence" value="ECO:0007669"/>
    <property type="project" value="UniProtKB-UniRule"/>
</dbReference>
<dbReference type="Gene3D" id="1.10.287.30">
    <property type="entry name" value="E2 (early) protein, N terminal domain, subdomain 1"/>
    <property type="match status" value="1"/>
</dbReference>
<dbReference type="InterPro" id="IPR001866">
    <property type="entry name" value="PPV_E2_N"/>
</dbReference>
<feature type="domain" description="Papillomavirus E2 C-terminal" evidence="15">
    <location>
        <begin position="294"/>
        <end position="371"/>
    </location>
</feature>
<dbReference type="InterPro" id="IPR042504">
    <property type="entry name" value="Regulatory_protein_E2_N_2"/>
</dbReference>
<comment type="PTM">
    <text evidence="12">Sumoylation plays a regulatory role in E2 transcriptional activity.</text>
</comment>
<comment type="similarity">
    <text evidence="12">Belongs to the papillomaviridae E2 protein family.</text>
</comment>
<dbReference type="GO" id="GO:0006275">
    <property type="term" value="P:regulation of DNA replication"/>
    <property type="evidence" value="ECO:0007669"/>
    <property type="project" value="UniProtKB-UniRule"/>
</dbReference>
<protein>
    <recommendedName>
        <fullName evidence="12">Regulatory protein E2</fullName>
    </recommendedName>
</protein>
<keyword evidence="12" id="KW-0832">Ubl conjugation</keyword>
<dbReference type="Proteomes" id="UP000117702">
    <property type="component" value="Genome"/>
</dbReference>
<comment type="PTM">
    <text evidence="12">Phosphorylated.</text>
</comment>
<keyword evidence="12" id="KW-1017">Isopeptide bond</keyword>
<dbReference type="SUPFAM" id="SSF51332">
    <property type="entry name" value="E2 regulatory, transactivation domain"/>
    <property type="match status" value="1"/>
</dbReference>
<evidence type="ECO:0000256" key="13">
    <source>
        <dbReference type="SAM" id="MobiDB-lite"/>
    </source>
</evidence>
<keyword evidence="11 12" id="KW-0804">Transcription</keyword>
<comment type="caution">
    <text evidence="12">Lacks conserved residue(s) required for the propagation of feature annotation.</text>
</comment>
<dbReference type="InterPro" id="IPR042503">
    <property type="entry name" value="Regulatory_protein_E2_N_1"/>
</dbReference>
<evidence type="ECO:0000256" key="11">
    <source>
        <dbReference type="ARBA" id="ARBA00023163"/>
    </source>
</evidence>
<dbReference type="Pfam" id="PF00508">
    <property type="entry name" value="PPV_E2_N"/>
    <property type="match status" value="1"/>
</dbReference>
<dbReference type="Gene3D" id="2.170.200.10">
    <property type="entry name" value="Papillomavirus E2 early protein domain"/>
    <property type="match status" value="1"/>
</dbReference>
<dbReference type="GO" id="GO:0003700">
    <property type="term" value="F:DNA-binding transcription factor activity"/>
    <property type="evidence" value="ECO:0007669"/>
    <property type="project" value="UniProtKB-UniRule"/>
</dbReference>
<comment type="function">
    <text evidence="12">Plays a role in the initiation of viral DNA replication. A dimer of E2 interacts with a dimer of E1 in order to improve specificity of E1 DNA binding activity. Once the complex recognizes and binds DNA at specific sites, the E2 dimer is removed from DNA. E2 also regulates viral transcription through binding to the E2RE response element (5'-ACCNNNNNNGGT-3') present in multiple copies in the regulatory regions of the viral genome. Activates or represses transcription depending on E2RE's position with regards to proximal promoter elements including the TATA-box. Repression occurs by sterically hindering the assembly of the transcription initiation complex.</text>
</comment>
<evidence type="ECO:0000256" key="1">
    <source>
        <dbReference type="ARBA" id="ARBA00004147"/>
    </source>
</evidence>
<evidence type="ECO:0000256" key="9">
    <source>
        <dbReference type="ARBA" id="ARBA00023125"/>
    </source>
</evidence>
<keyword evidence="9 12" id="KW-0238">DNA-binding</keyword>
<dbReference type="Pfam" id="PF00511">
    <property type="entry name" value="PPV_E2_C"/>
    <property type="match status" value="1"/>
</dbReference>
<evidence type="ECO:0000256" key="10">
    <source>
        <dbReference type="ARBA" id="ARBA00023159"/>
    </source>
</evidence>
<organism evidence="16 19">
    <name type="scientific">human papillomavirus 87</name>
    <dbReference type="NCBI Taxonomy" id="120381"/>
    <lineage>
        <taxon>Viruses</taxon>
        <taxon>Monodnaviria</taxon>
        <taxon>Shotokuvirae</taxon>
        <taxon>Cossaviricota</taxon>
        <taxon>Papovaviricetes</taxon>
        <taxon>Zurhausenvirales</taxon>
        <taxon>Papillomaviridae</taxon>
        <taxon>Firstpapillomavirinae</taxon>
        <taxon>Alphapapillomavirus</taxon>
        <taxon>Alphapapillomavirus 3</taxon>
    </lineage>
</organism>
<keyword evidence="5 12" id="KW-0597">Phosphoprotein</keyword>
<sequence>MDALAARLDACQDKLIDLYEKDSNKLEDQLLHWQYTRLEKAMLFKARETGLTHIGHQVVPPLSVTKEKARQAITVHLSLQSLNNSEFKHEPWTLQDTSLDMWNVSPKGCWKKQGRPIRVKYDGEDEKEMEYVSWGYIYIQCASTDTWLKVPGQISHQGLYYELEGCKRYYVDFAKEAKHYGAKNMWEVHVGSTVIYHTCESVSSTQGGVSEVSTAATAAKLYHTTTAPTPTATKKAPQVQAPPVKRQRLGGDCTQQPDSTQDKRPFVDSCYTRTNNNPNNTQWTRDNCISNGAPVLHLKGDPNRLKCFRYRLQQSVPQLFDKASSTWRWTCGGTDEKYSFVTLWYKDTEQRKQFLARVNIPKGIVATQGHMSMCV</sequence>
<evidence type="ECO:0000313" key="19">
    <source>
        <dbReference type="Proteomes" id="UP000158055"/>
    </source>
</evidence>
<keyword evidence="6 12" id="KW-1048">Host nucleus</keyword>
<dbReference type="Proteomes" id="UP000158055">
    <property type="component" value="Genome"/>
</dbReference>
<dbReference type="EMBL" id="KU298941">
    <property type="protein sequence ID" value="ALT55061.1"/>
    <property type="molecule type" value="Genomic_DNA"/>
</dbReference>
<evidence type="ECO:0000256" key="3">
    <source>
        <dbReference type="ARBA" id="ARBA00022491"/>
    </source>
</evidence>
<evidence type="ECO:0000256" key="6">
    <source>
        <dbReference type="ARBA" id="ARBA00022562"/>
    </source>
</evidence>
<evidence type="ECO:0000313" key="16">
    <source>
        <dbReference type="EMBL" id="ALT55053.1"/>
    </source>
</evidence>
<dbReference type="GO" id="GO:0003677">
    <property type="term" value="F:DNA binding"/>
    <property type="evidence" value="ECO:0007669"/>
    <property type="project" value="UniProtKB-UniRule"/>
</dbReference>
<accession>A0A161DB22</accession>
<name>A0A161DB22_9PAPI</name>
<comment type="subcellular location">
    <subcellularLocation>
        <location evidence="1 12">Host nucleus</location>
    </subcellularLocation>
</comment>
<evidence type="ECO:0000256" key="12">
    <source>
        <dbReference type="HAMAP-Rule" id="MF_04001"/>
    </source>
</evidence>
<gene>
    <name evidence="12" type="primary">E2</name>
</gene>
<dbReference type="GO" id="GO:0039693">
    <property type="term" value="P:viral DNA genome replication"/>
    <property type="evidence" value="ECO:0007669"/>
    <property type="project" value="UniProtKB-UniRule"/>
</dbReference>
<dbReference type="SUPFAM" id="SSF54957">
    <property type="entry name" value="Viral DNA-binding domain"/>
    <property type="match status" value="1"/>
</dbReference>
<evidence type="ECO:0000313" key="18">
    <source>
        <dbReference type="Proteomes" id="UP000117702"/>
    </source>
</evidence>
<dbReference type="GO" id="GO:0000166">
    <property type="term" value="F:nucleotide binding"/>
    <property type="evidence" value="ECO:0007669"/>
    <property type="project" value="UniProtKB-UniRule"/>
</dbReference>